<dbReference type="RefSeq" id="WP_099135399.1">
    <property type="nucleotide sequence ID" value="NZ_CAWNNJ010000119.1"/>
</dbReference>
<name>A0A2D0J284_XENBU</name>
<dbReference type="PROSITE" id="PS50109">
    <property type="entry name" value="HIS_KIN"/>
    <property type="match status" value="1"/>
</dbReference>
<comment type="catalytic activity">
    <reaction evidence="1">
        <text>ATP + protein L-histidine = ADP + protein N-phospho-L-histidine.</text>
        <dbReference type="EC" id="2.7.13.3"/>
    </reaction>
</comment>
<evidence type="ECO:0000256" key="4">
    <source>
        <dbReference type="ARBA" id="ARBA00022475"/>
    </source>
</evidence>
<evidence type="ECO:0000256" key="1">
    <source>
        <dbReference type="ARBA" id="ARBA00000085"/>
    </source>
</evidence>
<evidence type="ECO:0000256" key="8">
    <source>
        <dbReference type="ARBA" id="ARBA00022692"/>
    </source>
</evidence>
<dbReference type="Pfam" id="PF00512">
    <property type="entry name" value="HisKA"/>
    <property type="match status" value="1"/>
</dbReference>
<dbReference type="SMART" id="SM00304">
    <property type="entry name" value="HAMP"/>
    <property type="match status" value="1"/>
</dbReference>
<dbReference type="Proteomes" id="UP000225833">
    <property type="component" value="Unassembled WGS sequence"/>
</dbReference>
<evidence type="ECO:0000259" key="18">
    <source>
        <dbReference type="PROSITE" id="PS50885"/>
    </source>
</evidence>
<dbReference type="EMBL" id="NIBS01000005">
    <property type="protein sequence ID" value="PHM28419.1"/>
    <property type="molecule type" value="Genomic_DNA"/>
</dbReference>
<comment type="caution">
    <text evidence="19">The sequence shown here is derived from an EMBL/GenBank/DDBJ whole genome shotgun (WGS) entry which is preliminary data.</text>
</comment>
<dbReference type="InterPro" id="IPR050980">
    <property type="entry name" value="2C_sensor_his_kinase"/>
</dbReference>
<feature type="domain" description="Histidine kinase" evidence="17">
    <location>
        <begin position="139"/>
        <end position="357"/>
    </location>
</feature>
<sequence length="372" mass="41246">MKKLRLLLHGVFPRVVYWMLAMLLGSLMVSYLAAYLLLLVLAKLSVLEKISFISVLPYVFISVLMTVLSVSTVLGFYLRAQKQPLTAIQKAIIKMGKGKVVTALPESGAPAIQSVIRAFNQMSMRIKSLEDERVIFMAGISHDLRTPLTRIRLAIELIGGEDDFLCESINRDIEECNAIINQFIDYQRSGLDTSIVRCELNQLIEDVIGAEKGVMAEKASTENNSTGKNIEDNLSAAPVFIMANPLSVKRVLANMFTNAHRYGNGWIRISSGATEQFGWFQIEDNGTGITQEEAATLFQPFMQGKQSYSNKLHHHNSGVGLGLAIIRRIINQHHGYLDMGRSERGGLSIRAYIPLATEPLVMEPSAIDQVCS</sequence>
<keyword evidence="11" id="KW-0067">ATP-binding</keyword>
<feature type="transmembrane region" description="Helical" evidence="16">
    <location>
        <begin position="15"/>
        <end position="40"/>
    </location>
</feature>
<dbReference type="PANTHER" id="PTHR44936">
    <property type="entry name" value="SENSOR PROTEIN CREC"/>
    <property type="match status" value="1"/>
</dbReference>
<evidence type="ECO:0000313" key="19">
    <source>
        <dbReference type="EMBL" id="PHM28419.1"/>
    </source>
</evidence>
<dbReference type="InterPro" id="IPR003661">
    <property type="entry name" value="HisK_dim/P_dom"/>
</dbReference>
<dbReference type="SMART" id="SM00387">
    <property type="entry name" value="HATPase_c"/>
    <property type="match status" value="1"/>
</dbReference>
<evidence type="ECO:0000256" key="14">
    <source>
        <dbReference type="ARBA" id="ARBA00023136"/>
    </source>
</evidence>
<dbReference type="InterPro" id="IPR005467">
    <property type="entry name" value="His_kinase_dom"/>
</dbReference>
<evidence type="ECO:0000256" key="15">
    <source>
        <dbReference type="ARBA" id="ARBA00041011"/>
    </source>
</evidence>
<dbReference type="AlphaFoldDB" id="A0A2D0J284"/>
<dbReference type="SUPFAM" id="SSF55874">
    <property type="entry name" value="ATPase domain of HSP90 chaperone/DNA topoisomerase II/histidine kinase"/>
    <property type="match status" value="1"/>
</dbReference>
<dbReference type="CDD" id="cd00082">
    <property type="entry name" value="HisKA"/>
    <property type="match status" value="1"/>
</dbReference>
<keyword evidence="8 16" id="KW-0812">Transmembrane</keyword>
<evidence type="ECO:0000256" key="16">
    <source>
        <dbReference type="SAM" id="Phobius"/>
    </source>
</evidence>
<keyword evidence="10 19" id="KW-0418">Kinase</keyword>
<keyword evidence="7" id="KW-0808">Transferase</keyword>
<dbReference type="InterPro" id="IPR036890">
    <property type="entry name" value="HATPase_C_sf"/>
</dbReference>
<dbReference type="Gene3D" id="3.30.565.10">
    <property type="entry name" value="Histidine kinase-like ATPase, C-terminal domain"/>
    <property type="match status" value="1"/>
</dbReference>
<keyword evidence="13" id="KW-0902">Two-component regulatory system</keyword>
<evidence type="ECO:0000256" key="13">
    <source>
        <dbReference type="ARBA" id="ARBA00023012"/>
    </source>
</evidence>
<organism evidence="19 20">
    <name type="scientific">Xenorhabdus budapestensis</name>
    <dbReference type="NCBI Taxonomy" id="290110"/>
    <lineage>
        <taxon>Bacteria</taxon>
        <taxon>Pseudomonadati</taxon>
        <taxon>Pseudomonadota</taxon>
        <taxon>Gammaproteobacteria</taxon>
        <taxon>Enterobacterales</taxon>
        <taxon>Morganellaceae</taxon>
        <taxon>Xenorhabdus</taxon>
    </lineage>
</organism>
<evidence type="ECO:0000256" key="11">
    <source>
        <dbReference type="ARBA" id="ARBA00022840"/>
    </source>
</evidence>
<dbReference type="Pfam" id="PF02518">
    <property type="entry name" value="HATPase_c"/>
    <property type="match status" value="1"/>
</dbReference>
<dbReference type="PANTHER" id="PTHR44936:SF5">
    <property type="entry name" value="SENSOR HISTIDINE KINASE ENVZ"/>
    <property type="match status" value="1"/>
</dbReference>
<dbReference type="Gene3D" id="1.10.287.130">
    <property type="match status" value="1"/>
</dbReference>
<proteinExistence type="predicted"/>
<evidence type="ECO:0000256" key="7">
    <source>
        <dbReference type="ARBA" id="ARBA00022679"/>
    </source>
</evidence>
<evidence type="ECO:0000256" key="10">
    <source>
        <dbReference type="ARBA" id="ARBA00022777"/>
    </source>
</evidence>
<keyword evidence="6" id="KW-0597">Phosphoprotein</keyword>
<dbReference type="EC" id="2.7.13.3" evidence="3"/>
<dbReference type="PROSITE" id="PS50885">
    <property type="entry name" value="HAMP"/>
    <property type="match status" value="1"/>
</dbReference>
<protein>
    <recommendedName>
        <fullName evidence="15">Sensor histidine kinase EnvZ</fullName>
        <ecNumber evidence="3">2.7.13.3</ecNumber>
    </recommendedName>
</protein>
<dbReference type="InterPro" id="IPR004358">
    <property type="entry name" value="Sig_transdc_His_kin-like_C"/>
</dbReference>
<evidence type="ECO:0000256" key="2">
    <source>
        <dbReference type="ARBA" id="ARBA00004429"/>
    </source>
</evidence>
<keyword evidence="9" id="KW-0547">Nucleotide-binding</keyword>
<keyword evidence="5" id="KW-0997">Cell inner membrane</keyword>
<accession>A0A2D0J284</accession>
<evidence type="ECO:0000259" key="17">
    <source>
        <dbReference type="PROSITE" id="PS50109"/>
    </source>
</evidence>
<dbReference type="OrthoDB" id="9804645at2"/>
<dbReference type="InterPro" id="IPR003660">
    <property type="entry name" value="HAMP_dom"/>
</dbReference>
<evidence type="ECO:0000313" key="20">
    <source>
        <dbReference type="Proteomes" id="UP000225833"/>
    </source>
</evidence>
<reference evidence="19 20" key="1">
    <citation type="journal article" date="2017" name="Nat. Microbiol.">
        <title>Natural product diversity associated with the nematode symbionts Photorhabdus and Xenorhabdus.</title>
        <authorList>
            <person name="Tobias N.J."/>
            <person name="Wolff H."/>
            <person name="Djahanschiri B."/>
            <person name="Grundmann F."/>
            <person name="Kronenwerth M."/>
            <person name="Shi Y.M."/>
            <person name="Simonyi S."/>
            <person name="Grun P."/>
            <person name="Shapiro-Ilan D."/>
            <person name="Pidot S.J."/>
            <person name="Stinear T.P."/>
            <person name="Ebersberger I."/>
            <person name="Bode H.B."/>
        </authorList>
    </citation>
    <scope>NUCLEOTIDE SEQUENCE [LARGE SCALE GENOMIC DNA]</scope>
    <source>
        <strain evidence="19 20">DSM 16342</strain>
    </source>
</reference>
<gene>
    <name evidence="19" type="ORF">Xbud_01428</name>
</gene>
<feature type="domain" description="HAMP" evidence="18">
    <location>
        <begin position="79"/>
        <end position="131"/>
    </location>
</feature>
<keyword evidence="12 16" id="KW-1133">Transmembrane helix</keyword>
<dbReference type="InterPro" id="IPR036097">
    <property type="entry name" value="HisK_dim/P_sf"/>
</dbReference>
<dbReference type="GO" id="GO:0005886">
    <property type="term" value="C:plasma membrane"/>
    <property type="evidence" value="ECO:0007669"/>
    <property type="project" value="UniProtKB-SubCell"/>
</dbReference>
<dbReference type="PRINTS" id="PR00344">
    <property type="entry name" value="BCTRLSENSOR"/>
</dbReference>
<dbReference type="GO" id="GO:0000155">
    <property type="term" value="F:phosphorelay sensor kinase activity"/>
    <property type="evidence" value="ECO:0007669"/>
    <property type="project" value="InterPro"/>
</dbReference>
<keyword evidence="4" id="KW-1003">Cell membrane</keyword>
<evidence type="ECO:0000256" key="5">
    <source>
        <dbReference type="ARBA" id="ARBA00022519"/>
    </source>
</evidence>
<dbReference type="FunFam" id="1.10.287.130:FF:000006">
    <property type="entry name" value="Osmolarity two-component histidine kinase EnvZ"/>
    <property type="match status" value="1"/>
</dbReference>
<evidence type="ECO:0000256" key="12">
    <source>
        <dbReference type="ARBA" id="ARBA00022989"/>
    </source>
</evidence>
<dbReference type="SUPFAM" id="SSF47384">
    <property type="entry name" value="Homodimeric domain of signal transducing histidine kinase"/>
    <property type="match status" value="1"/>
</dbReference>
<evidence type="ECO:0000256" key="6">
    <source>
        <dbReference type="ARBA" id="ARBA00022553"/>
    </source>
</evidence>
<evidence type="ECO:0000256" key="3">
    <source>
        <dbReference type="ARBA" id="ARBA00012438"/>
    </source>
</evidence>
<evidence type="ECO:0000256" key="9">
    <source>
        <dbReference type="ARBA" id="ARBA00022741"/>
    </source>
</evidence>
<feature type="transmembrane region" description="Helical" evidence="16">
    <location>
        <begin position="52"/>
        <end position="78"/>
    </location>
</feature>
<dbReference type="SMART" id="SM00388">
    <property type="entry name" value="HisKA"/>
    <property type="match status" value="1"/>
</dbReference>
<dbReference type="InterPro" id="IPR003594">
    <property type="entry name" value="HATPase_dom"/>
</dbReference>
<comment type="subcellular location">
    <subcellularLocation>
        <location evidence="2">Cell inner membrane</location>
        <topology evidence="2">Multi-pass membrane protein</topology>
    </subcellularLocation>
</comment>
<dbReference type="GO" id="GO:0005524">
    <property type="term" value="F:ATP binding"/>
    <property type="evidence" value="ECO:0007669"/>
    <property type="project" value="UniProtKB-KW"/>
</dbReference>
<keyword evidence="14 16" id="KW-0472">Membrane</keyword>